<dbReference type="InterPro" id="IPR021295">
    <property type="entry name" value="DUF2867"/>
</dbReference>
<accession>A0ABP7JGC9</accession>
<dbReference type="Proteomes" id="UP001501624">
    <property type="component" value="Unassembled WGS sequence"/>
</dbReference>
<organism evidence="1 2">
    <name type="scientific">Amycolatopsis tucumanensis</name>
    <dbReference type="NCBI Taxonomy" id="401106"/>
    <lineage>
        <taxon>Bacteria</taxon>
        <taxon>Bacillati</taxon>
        <taxon>Actinomycetota</taxon>
        <taxon>Actinomycetes</taxon>
        <taxon>Pseudonocardiales</taxon>
        <taxon>Pseudonocardiaceae</taxon>
        <taxon>Amycolatopsis</taxon>
    </lineage>
</organism>
<keyword evidence="2" id="KW-1185">Reference proteome</keyword>
<reference evidence="2" key="1">
    <citation type="journal article" date="2019" name="Int. J. Syst. Evol. Microbiol.">
        <title>The Global Catalogue of Microorganisms (GCM) 10K type strain sequencing project: providing services to taxonomists for standard genome sequencing and annotation.</title>
        <authorList>
            <consortium name="The Broad Institute Genomics Platform"/>
            <consortium name="The Broad Institute Genome Sequencing Center for Infectious Disease"/>
            <person name="Wu L."/>
            <person name="Ma J."/>
        </authorList>
    </citation>
    <scope>NUCLEOTIDE SEQUENCE [LARGE SCALE GENOMIC DNA]</scope>
    <source>
        <strain evidence="2">JCM 17017</strain>
    </source>
</reference>
<proteinExistence type="predicted"/>
<comment type="caution">
    <text evidence="1">The sequence shown here is derived from an EMBL/GenBank/DDBJ whole genome shotgun (WGS) entry which is preliminary data.</text>
</comment>
<evidence type="ECO:0000313" key="1">
    <source>
        <dbReference type="EMBL" id="GAA3843657.1"/>
    </source>
</evidence>
<evidence type="ECO:0008006" key="3">
    <source>
        <dbReference type="Google" id="ProtNLM"/>
    </source>
</evidence>
<dbReference type="EMBL" id="BAABCM010000014">
    <property type="protein sequence ID" value="GAA3843657.1"/>
    <property type="molecule type" value="Genomic_DNA"/>
</dbReference>
<dbReference type="RefSeq" id="WP_237339115.1">
    <property type="nucleotide sequence ID" value="NZ_BAABCM010000014.1"/>
</dbReference>
<evidence type="ECO:0000313" key="2">
    <source>
        <dbReference type="Proteomes" id="UP001501624"/>
    </source>
</evidence>
<name>A0ABP7JGC9_9PSEU</name>
<sequence>MPRLAESAHTGHPWRIHEFTGDFAVEDVWSFRTPGAGPGDFPAMLAAMRTAGSLTHQPRAVRFLFALRWRIGALLGWDTPAAGVGRRVASLRDRLPADLRDAPRGPDSDGMPLKAVYETGTEAARELANKTVHTVMHLGWTRGGNGDHELRMAVLVKPNGWFGRLYLTVIAPFRYLVVYPALTRQWERAWLAR</sequence>
<protein>
    <recommendedName>
        <fullName evidence="3">DUF2867 domain-containing protein</fullName>
    </recommendedName>
</protein>
<dbReference type="Pfam" id="PF11066">
    <property type="entry name" value="DUF2867"/>
    <property type="match status" value="1"/>
</dbReference>
<gene>
    <name evidence="1" type="ORF">GCM10022380_72410</name>
</gene>